<name>A0A412X2U8_9BACT</name>
<keyword evidence="1" id="KW-0472">Membrane</keyword>
<protein>
    <submittedName>
        <fullName evidence="2">Uncharacterized protein</fullName>
    </submittedName>
</protein>
<dbReference type="AlphaFoldDB" id="A0A412X2U8"/>
<feature type="transmembrane region" description="Helical" evidence="1">
    <location>
        <begin position="328"/>
        <end position="346"/>
    </location>
</feature>
<keyword evidence="1" id="KW-0812">Transmembrane</keyword>
<keyword evidence="1" id="KW-1133">Transmembrane helix</keyword>
<evidence type="ECO:0000256" key="1">
    <source>
        <dbReference type="SAM" id="Phobius"/>
    </source>
</evidence>
<dbReference type="Proteomes" id="UP000283589">
    <property type="component" value="Unassembled WGS sequence"/>
</dbReference>
<reference evidence="2 3" key="1">
    <citation type="submission" date="2018-08" db="EMBL/GenBank/DDBJ databases">
        <title>A genome reference for cultivated species of the human gut microbiota.</title>
        <authorList>
            <person name="Zou Y."/>
            <person name="Xue W."/>
            <person name="Luo G."/>
        </authorList>
    </citation>
    <scope>NUCLEOTIDE SEQUENCE [LARGE SCALE GENOMIC DNA]</scope>
    <source>
        <strain evidence="2 3">AF14-49</strain>
    </source>
</reference>
<evidence type="ECO:0000313" key="3">
    <source>
        <dbReference type="Proteomes" id="UP000283589"/>
    </source>
</evidence>
<sequence length="378" mass="44227">MINEYYLPGLNDKSQNVSLQNDITNKDTPKIYLFLTNTDAFYDKYCRNLDNFKLREKRFLDFETPNRALITHEYDIEISDDDFNYQDYYYLFNPRARLSWLKISQEGKRLSVAGEKTVKSYIKEILQSELLQVSISFDEIWKNKIGLPCFIKLEKGQYKNFLLTASYYDSIKENKPLKCFFLKSIFSPLMERKIKYDYLPLKGKSSWLYIKAPNNFNISIDKKNIEAQDVNIIDYANSGNIDADPGKLSLTILNKESSISLERNVVSLNFCITVPPPLKVWFLSIYDIAIAILIMLCITVGNEIWLYFWTPIFNIERPVMLLFENKNFGSIIMGVVAAVITTRSWLISEETITRYYSIYLTRIIAFILILYVIAMLLQ</sequence>
<proteinExistence type="predicted"/>
<comment type="caution">
    <text evidence="2">The sequence shown here is derived from an EMBL/GenBank/DDBJ whole genome shotgun (WGS) entry which is preliminary data.</text>
</comment>
<feature type="transmembrane region" description="Helical" evidence="1">
    <location>
        <begin position="358"/>
        <end position="377"/>
    </location>
</feature>
<organism evidence="2 3">
    <name type="scientific">Butyricimonas virosa</name>
    <dbReference type="NCBI Taxonomy" id="544645"/>
    <lineage>
        <taxon>Bacteria</taxon>
        <taxon>Pseudomonadati</taxon>
        <taxon>Bacteroidota</taxon>
        <taxon>Bacteroidia</taxon>
        <taxon>Bacteroidales</taxon>
        <taxon>Odoribacteraceae</taxon>
        <taxon>Butyricimonas</taxon>
    </lineage>
</organism>
<feature type="transmembrane region" description="Helical" evidence="1">
    <location>
        <begin position="288"/>
        <end position="308"/>
    </location>
</feature>
<evidence type="ECO:0000313" key="2">
    <source>
        <dbReference type="EMBL" id="RGV34806.1"/>
    </source>
</evidence>
<gene>
    <name evidence="2" type="ORF">DWW18_06830</name>
</gene>
<dbReference type="EMBL" id="QRZA01000006">
    <property type="protein sequence ID" value="RGV34806.1"/>
    <property type="molecule type" value="Genomic_DNA"/>
</dbReference>
<dbReference type="RefSeq" id="WP_118259521.1">
    <property type="nucleotide sequence ID" value="NZ_CALBWO010000027.1"/>
</dbReference>
<accession>A0A412X2U8</accession>